<dbReference type="InterPro" id="IPR036291">
    <property type="entry name" value="NAD(P)-bd_dom_sf"/>
</dbReference>
<name>A0A4U5VFY9_COLLU</name>
<evidence type="ECO:0000256" key="3">
    <source>
        <dbReference type="ARBA" id="ARBA00012852"/>
    </source>
</evidence>
<dbReference type="PANTHER" id="PTHR43157:SF32">
    <property type="entry name" value="RETINOL DEHYDROGENASE 12"/>
    <property type="match status" value="1"/>
</dbReference>
<keyword evidence="5" id="KW-0560">Oxidoreductase</keyword>
<keyword evidence="6" id="KW-0443">Lipid metabolism</keyword>
<dbReference type="PANTHER" id="PTHR43157">
    <property type="entry name" value="PHOSPHATIDYLINOSITOL-GLYCAN BIOSYNTHESIS CLASS F PROTEIN-RELATED"/>
    <property type="match status" value="1"/>
</dbReference>
<gene>
    <name evidence="8" type="ORF">D9C73_021261</name>
</gene>
<keyword evidence="9" id="KW-1185">Reference proteome</keyword>
<evidence type="ECO:0000256" key="4">
    <source>
        <dbReference type="ARBA" id="ARBA00022857"/>
    </source>
</evidence>
<dbReference type="EC" id="1.1.1.300" evidence="3"/>
<dbReference type="GO" id="GO:0052650">
    <property type="term" value="F:all-trans-retinol dehydrogenase (NADP+) activity"/>
    <property type="evidence" value="ECO:0007669"/>
    <property type="project" value="UniProtKB-EC"/>
</dbReference>
<sequence length="364" mass="40022">MNRVFRRSARAYQQLSVGGVIYVCVLYSSRAIGSEAGLLSGVGRTTQYYSFSKFLCELLNQAVHMSNPIMKGAAIQTELSAVAVLDGKTVLITGANTGIGKETALDMAKRGARVIMACRDVEKGEEAAASIRAAYSKAQVEVRELDLADTCSIRAFAQQFLRDVNQLHILINNAGVMMCPYTKTIDGFEMHIGVNHLGHFLLTYLLIGQLKRSAPARIVVLSSLAHNFGWIRFHDLHSQGSYNSGLAYCQSKLANGLFARELARRLKDTNVTVNSVHPGTVNSDLTRHSTLMTIFFTVFSMFLKTPREGAQTSIYCAVAEELHSISGKHFSDCAPAFVAPQGRSEETARRLWDVSCELLGIEWD</sequence>
<dbReference type="Gene3D" id="3.40.50.720">
    <property type="entry name" value="NAD(P)-binding Rossmann-like Domain"/>
    <property type="match status" value="1"/>
</dbReference>
<dbReference type="PRINTS" id="PR00081">
    <property type="entry name" value="GDHRDH"/>
</dbReference>
<evidence type="ECO:0000256" key="1">
    <source>
        <dbReference type="ARBA" id="ARBA00004891"/>
    </source>
</evidence>
<evidence type="ECO:0000256" key="6">
    <source>
        <dbReference type="ARBA" id="ARBA00023098"/>
    </source>
</evidence>
<dbReference type="FunFam" id="3.40.50.720:FF:000145">
    <property type="entry name" value="Retinol dehydrogenase 12"/>
    <property type="match status" value="1"/>
</dbReference>
<dbReference type="Pfam" id="PF00106">
    <property type="entry name" value="adh_short"/>
    <property type="match status" value="1"/>
</dbReference>
<dbReference type="Proteomes" id="UP000298787">
    <property type="component" value="Chromosome 18"/>
</dbReference>
<evidence type="ECO:0000256" key="2">
    <source>
        <dbReference type="ARBA" id="ARBA00006484"/>
    </source>
</evidence>
<comment type="similarity">
    <text evidence="2">Belongs to the short-chain dehydrogenases/reductases (SDR) family.</text>
</comment>
<protein>
    <recommendedName>
        <fullName evidence="3">NADP-retinol dehydrogenase</fullName>
        <ecNumber evidence="3">1.1.1.300</ecNumber>
    </recommendedName>
</protein>
<comment type="catalytic activity">
    <reaction evidence="7">
        <text>all-trans-retinol + NADP(+) = all-trans-retinal + NADPH + H(+)</text>
        <dbReference type="Rhea" id="RHEA:25033"/>
        <dbReference type="ChEBI" id="CHEBI:15378"/>
        <dbReference type="ChEBI" id="CHEBI:17336"/>
        <dbReference type="ChEBI" id="CHEBI:17898"/>
        <dbReference type="ChEBI" id="CHEBI:57783"/>
        <dbReference type="ChEBI" id="CHEBI:58349"/>
        <dbReference type="EC" id="1.1.1.300"/>
    </reaction>
</comment>
<evidence type="ECO:0000256" key="7">
    <source>
        <dbReference type="ARBA" id="ARBA00050568"/>
    </source>
</evidence>
<dbReference type="InterPro" id="IPR002347">
    <property type="entry name" value="SDR_fam"/>
</dbReference>
<reference evidence="8 9" key="1">
    <citation type="submission" date="2019-01" db="EMBL/GenBank/DDBJ databases">
        <title>Genome Assembly of Collichthys lucidus.</title>
        <authorList>
            <person name="Cai M."/>
            <person name="Xiao S."/>
        </authorList>
    </citation>
    <scope>NUCLEOTIDE SEQUENCE [LARGE SCALE GENOMIC DNA]</scope>
    <source>
        <strain evidence="8">JT15FE1705JMU</strain>
        <tissue evidence="8">Muscle</tissue>
    </source>
</reference>
<dbReference type="SUPFAM" id="SSF51735">
    <property type="entry name" value="NAD(P)-binding Rossmann-fold domains"/>
    <property type="match status" value="1"/>
</dbReference>
<dbReference type="STRING" id="240159.A0A4U5VFY9"/>
<evidence type="ECO:0000256" key="5">
    <source>
        <dbReference type="ARBA" id="ARBA00023002"/>
    </source>
</evidence>
<accession>A0A4U5VFY9</accession>
<evidence type="ECO:0000313" key="8">
    <source>
        <dbReference type="EMBL" id="TKS87137.1"/>
    </source>
</evidence>
<proteinExistence type="inferred from homology"/>
<dbReference type="EMBL" id="CM014095">
    <property type="protein sequence ID" value="TKS87137.1"/>
    <property type="molecule type" value="Genomic_DNA"/>
</dbReference>
<comment type="pathway">
    <text evidence="1">Cofactor metabolism; retinol metabolism.</text>
</comment>
<dbReference type="AlphaFoldDB" id="A0A4U5VFY9"/>
<organism evidence="8 9">
    <name type="scientific">Collichthys lucidus</name>
    <name type="common">Big head croaker</name>
    <name type="synonym">Sciaena lucida</name>
    <dbReference type="NCBI Taxonomy" id="240159"/>
    <lineage>
        <taxon>Eukaryota</taxon>
        <taxon>Metazoa</taxon>
        <taxon>Chordata</taxon>
        <taxon>Craniata</taxon>
        <taxon>Vertebrata</taxon>
        <taxon>Euteleostomi</taxon>
        <taxon>Actinopterygii</taxon>
        <taxon>Neopterygii</taxon>
        <taxon>Teleostei</taxon>
        <taxon>Neoteleostei</taxon>
        <taxon>Acanthomorphata</taxon>
        <taxon>Eupercaria</taxon>
        <taxon>Sciaenidae</taxon>
        <taxon>Collichthys</taxon>
    </lineage>
</organism>
<keyword evidence="4" id="KW-0521">NADP</keyword>
<evidence type="ECO:0000313" key="9">
    <source>
        <dbReference type="Proteomes" id="UP000298787"/>
    </source>
</evidence>